<keyword evidence="2" id="KW-1185">Reference proteome</keyword>
<comment type="caution">
    <text evidence="1">The sequence shown here is derived from an EMBL/GenBank/DDBJ whole genome shotgun (WGS) entry which is preliminary data.</text>
</comment>
<evidence type="ECO:0000313" key="2">
    <source>
        <dbReference type="Proteomes" id="UP000681340"/>
    </source>
</evidence>
<dbReference type="RefSeq" id="WP_212992164.1">
    <property type="nucleotide sequence ID" value="NZ_BAABEA010000002.1"/>
</dbReference>
<gene>
    <name evidence="1" type="ORF">Aau02nite_62760</name>
</gene>
<sequence length="152" mass="15850">MGYTGRIVVARSPEPLTALGDAEVLDESSYRGGWRAAQLSGDLSDALRRLVAETGAPAITAFILDSDVADVEASTPAGGYWHVHLHLKKAAEYGAPDLGQTTAEVTEQALAWAAEAGLTADGEAVRTALEATNVLAEETFDELLTALGLEPA</sequence>
<dbReference type="EMBL" id="BOQL01000052">
    <property type="protein sequence ID" value="GIM74795.1"/>
    <property type="molecule type" value="Genomic_DNA"/>
</dbReference>
<protein>
    <submittedName>
        <fullName evidence="1">Uncharacterized protein</fullName>
    </submittedName>
</protein>
<reference evidence="1" key="1">
    <citation type="submission" date="2021-03" db="EMBL/GenBank/DDBJ databases">
        <title>Whole genome shotgun sequence of Actinoplanes auranticolor NBRC 12245.</title>
        <authorList>
            <person name="Komaki H."/>
            <person name="Tamura T."/>
        </authorList>
    </citation>
    <scope>NUCLEOTIDE SEQUENCE</scope>
    <source>
        <strain evidence="1">NBRC 12245</strain>
    </source>
</reference>
<organism evidence="1 2">
    <name type="scientific">Actinoplanes auranticolor</name>
    <dbReference type="NCBI Taxonomy" id="47988"/>
    <lineage>
        <taxon>Bacteria</taxon>
        <taxon>Bacillati</taxon>
        <taxon>Actinomycetota</taxon>
        <taxon>Actinomycetes</taxon>
        <taxon>Micromonosporales</taxon>
        <taxon>Micromonosporaceae</taxon>
        <taxon>Actinoplanes</taxon>
    </lineage>
</organism>
<accession>A0A919SMI4</accession>
<dbReference type="Proteomes" id="UP000681340">
    <property type="component" value="Unassembled WGS sequence"/>
</dbReference>
<dbReference type="AlphaFoldDB" id="A0A919SMI4"/>
<evidence type="ECO:0000313" key="1">
    <source>
        <dbReference type="EMBL" id="GIM74795.1"/>
    </source>
</evidence>
<name>A0A919SMI4_9ACTN</name>
<proteinExistence type="predicted"/>